<dbReference type="Proteomes" id="UP000279271">
    <property type="component" value="Unassembled WGS sequence"/>
</dbReference>
<feature type="compositionally biased region" description="Basic and acidic residues" evidence="1">
    <location>
        <begin position="105"/>
        <end position="115"/>
    </location>
</feature>
<evidence type="ECO:0000256" key="1">
    <source>
        <dbReference type="SAM" id="MobiDB-lite"/>
    </source>
</evidence>
<protein>
    <submittedName>
        <fullName evidence="2">Uncharacterized protein</fullName>
    </submittedName>
</protein>
<evidence type="ECO:0000313" key="3">
    <source>
        <dbReference type="Proteomes" id="UP000279271"/>
    </source>
</evidence>
<dbReference type="AlphaFoldDB" id="A0A3M7KTL2"/>
<reference evidence="3" key="1">
    <citation type="journal article" date="2018" name="Algal Res.">
        <title>Characterization of plant carbon substrate utilization by Auxenochlorella protothecoides.</title>
        <authorList>
            <person name="Vogler B.W."/>
            <person name="Starkenburg S.R."/>
            <person name="Sudasinghe N."/>
            <person name="Schambach J.Y."/>
            <person name="Rollin J.A."/>
            <person name="Pattathil S."/>
            <person name="Barry A.N."/>
        </authorList>
    </citation>
    <scope>NUCLEOTIDE SEQUENCE [LARGE SCALE GENOMIC DNA]</scope>
    <source>
        <strain evidence="3">UTEX 25</strain>
    </source>
</reference>
<comment type="caution">
    <text evidence="2">The sequence shown here is derived from an EMBL/GenBank/DDBJ whole genome shotgun (WGS) entry which is preliminary data.</text>
</comment>
<feature type="region of interest" description="Disordered" evidence="1">
    <location>
        <begin position="35"/>
        <end position="121"/>
    </location>
</feature>
<name>A0A3M7KTL2_AUXPR</name>
<gene>
    <name evidence="2" type="ORF">APUTEX25_002519</name>
</gene>
<accession>A0A3M7KTL2</accession>
<feature type="compositionally biased region" description="Basic and acidic residues" evidence="1">
    <location>
        <begin position="54"/>
        <end position="64"/>
    </location>
</feature>
<sequence length="121" mass="13059">MPKRPERGLWEDHPHLCLPLARRLLAARERLQPAAPALAQAPENASPGQMGEEAMQHDAIRRDAGAGAASDAALAQLKRKVEERAKQHAANKDVGIPSKRRGLGKRTEAAQRDGGRPAQSP</sequence>
<feature type="compositionally biased region" description="Low complexity" evidence="1">
    <location>
        <begin position="65"/>
        <end position="75"/>
    </location>
</feature>
<dbReference type="EMBL" id="QOKY01000201">
    <property type="protein sequence ID" value="RMZ53110.1"/>
    <property type="molecule type" value="Genomic_DNA"/>
</dbReference>
<proteinExistence type="predicted"/>
<evidence type="ECO:0000313" key="2">
    <source>
        <dbReference type="EMBL" id="RMZ53110.1"/>
    </source>
</evidence>
<organism evidence="2 3">
    <name type="scientific">Auxenochlorella protothecoides</name>
    <name type="common">Green microalga</name>
    <name type="synonym">Chlorella protothecoides</name>
    <dbReference type="NCBI Taxonomy" id="3075"/>
    <lineage>
        <taxon>Eukaryota</taxon>
        <taxon>Viridiplantae</taxon>
        <taxon>Chlorophyta</taxon>
        <taxon>core chlorophytes</taxon>
        <taxon>Trebouxiophyceae</taxon>
        <taxon>Chlorellales</taxon>
        <taxon>Chlorellaceae</taxon>
        <taxon>Auxenochlorella</taxon>
    </lineage>
</organism>